<dbReference type="InterPro" id="IPR036388">
    <property type="entry name" value="WH-like_DNA-bd_sf"/>
</dbReference>
<dbReference type="Gene3D" id="1.10.10.10">
    <property type="entry name" value="Winged helix-like DNA-binding domain superfamily/Winged helix DNA-binding domain"/>
    <property type="match status" value="1"/>
</dbReference>
<evidence type="ECO:0000256" key="3">
    <source>
        <dbReference type="ARBA" id="ARBA00023163"/>
    </source>
</evidence>
<dbReference type="Proteomes" id="UP000184050">
    <property type="component" value="Unassembled WGS sequence"/>
</dbReference>
<evidence type="ECO:0000256" key="2">
    <source>
        <dbReference type="ARBA" id="ARBA00023125"/>
    </source>
</evidence>
<dbReference type="PROSITE" id="PS50949">
    <property type="entry name" value="HTH_GNTR"/>
    <property type="match status" value="1"/>
</dbReference>
<proteinExistence type="predicted"/>
<dbReference type="SUPFAM" id="SSF53822">
    <property type="entry name" value="Periplasmic binding protein-like I"/>
    <property type="match status" value="1"/>
</dbReference>
<dbReference type="GO" id="GO:0003700">
    <property type="term" value="F:DNA-binding transcription factor activity"/>
    <property type="evidence" value="ECO:0007669"/>
    <property type="project" value="InterPro"/>
</dbReference>
<dbReference type="EMBL" id="FQZE01000015">
    <property type="protein sequence ID" value="SHJ28102.1"/>
    <property type="molecule type" value="Genomic_DNA"/>
</dbReference>
<dbReference type="Gene3D" id="3.40.50.2300">
    <property type="match status" value="1"/>
</dbReference>
<dbReference type="InterPro" id="IPR028082">
    <property type="entry name" value="Peripla_BP_I"/>
</dbReference>
<protein>
    <submittedName>
        <fullName evidence="5">Transcriptional regulator, GntR family</fullName>
    </submittedName>
</protein>
<dbReference type="SMART" id="SM00345">
    <property type="entry name" value="HTH_GNTR"/>
    <property type="match status" value="1"/>
</dbReference>
<evidence type="ECO:0000259" key="4">
    <source>
        <dbReference type="PROSITE" id="PS50949"/>
    </source>
</evidence>
<dbReference type="InterPro" id="IPR036390">
    <property type="entry name" value="WH_DNA-bd_sf"/>
</dbReference>
<feature type="domain" description="HTH gntR-type" evidence="4">
    <location>
        <begin position="14"/>
        <end position="82"/>
    </location>
</feature>
<dbReference type="PANTHER" id="PTHR38445">
    <property type="entry name" value="HTH-TYPE TRANSCRIPTIONAL REPRESSOR YTRA"/>
    <property type="match status" value="1"/>
</dbReference>
<evidence type="ECO:0000313" key="6">
    <source>
        <dbReference type="Proteomes" id="UP000184050"/>
    </source>
</evidence>
<dbReference type="SUPFAM" id="SSF46785">
    <property type="entry name" value="Winged helix' DNA-binding domain"/>
    <property type="match status" value="1"/>
</dbReference>
<evidence type="ECO:0000256" key="1">
    <source>
        <dbReference type="ARBA" id="ARBA00023015"/>
    </source>
</evidence>
<name>A0A1M6I0T1_9BACT</name>
<dbReference type="AlphaFoldDB" id="A0A1M6I0T1"/>
<keyword evidence="1" id="KW-0805">Transcription regulation</keyword>
<dbReference type="RefSeq" id="WP_073169247.1">
    <property type="nucleotide sequence ID" value="NZ_FQZE01000015.1"/>
</dbReference>
<keyword evidence="3" id="KW-0804">Transcription</keyword>
<dbReference type="InterPro" id="IPR046335">
    <property type="entry name" value="LacI/GalR-like_sensor"/>
</dbReference>
<accession>A0A1M6I0T1</accession>
<dbReference type="PANTHER" id="PTHR38445:SF10">
    <property type="entry name" value="GNTR-FAMILY TRANSCRIPTIONAL REGULATOR"/>
    <property type="match status" value="1"/>
</dbReference>
<dbReference type="Pfam" id="PF00392">
    <property type="entry name" value="GntR"/>
    <property type="match status" value="1"/>
</dbReference>
<organism evidence="5 6">
    <name type="scientific">Tangfeifania diversioriginum</name>
    <dbReference type="NCBI Taxonomy" id="1168035"/>
    <lineage>
        <taxon>Bacteria</taxon>
        <taxon>Pseudomonadati</taxon>
        <taxon>Bacteroidota</taxon>
        <taxon>Bacteroidia</taxon>
        <taxon>Marinilabiliales</taxon>
        <taxon>Prolixibacteraceae</taxon>
        <taxon>Tangfeifania</taxon>
    </lineage>
</organism>
<dbReference type="GO" id="GO:0003677">
    <property type="term" value="F:DNA binding"/>
    <property type="evidence" value="ECO:0007669"/>
    <property type="project" value="UniProtKB-KW"/>
</dbReference>
<keyword evidence="2" id="KW-0238">DNA-binding</keyword>
<dbReference type="Pfam" id="PF13377">
    <property type="entry name" value="Peripla_BP_3"/>
    <property type="match status" value="1"/>
</dbReference>
<gene>
    <name evidence="5" type="ORF">SAMN05444280_11540</name>
</gene>
<dbReference type="InterPro" id="IPR000524">
    <property type="entry name" value="Tscrpt_reg_HTH_GntR"/>
</dbReference>
<sequence>MKISELYITKQAGQTKIQQLVHSITEAISNGRMKEGDTLPSVNQLSSQSGFSRDTVFKAYSILKKRTVIESAPTKGYFVANETYKVFLLLDDFSAFKEQLYQSFRKNLPESYSVDLLFHHYNEEVFNQLIQNSLGRYSMYIVMNIDHRTISPVLDKIDPNKLLVLDMDNPSGRNRNYLVQDFNRAVLQCLEEGGPQIRKYDQLIMVYSEKDTPHPAESVTAVKRFCENHQITFRKINRVNAVPLKKGQAWFVIRDADLVEVIKKCRANKLKLGQDVGVLSYNDSPMKQIVGGGISVISTDFEKMGGLAAEFVKNKQPIQKVLPTLLTLRESL</sequence>
<dbReference type="OrthoDB" id="742238at2"/>
<evidence type="ECO:0000313" key="5">
    <source>
        <dbReference type="EMBL" id="SHJ28102.1"/>
    </source>
</evidence>
<dbReference type="CDD" id="cd07377">
    <property type="entry name" value="WHTH_GntR"/>
    <property type="match status" value="1"/>
</dbReference>
<keyword evidence="6" id="KW-1185">Reference proteome</keyword>
<dbReference type="STRING" id="1168035.SAMN05444280_11540"/>
<reference evidence="5 6" key="1">
    <citation type="submission" date="2016-11" db="EMBL/GenBank/DDBJ databases">
        <authorList>
            <person name="Jaros S."/>
            <person name="Januszkiewicz K."/>
            <person name="Wedrychowicz H."/>
        </authorList>
    </citation>
    <scope>NUCLEOTIDE SEQUENCE [LARGE SCALE GENOMIC DNA]</scope>
    <source>
        <strain evidence="5 6">DSM 27063</strain>
    </source>
</reference>